<keyword evidence="2" id="KW-0456">Lyase</keyword>
<dbReference type="Proteomes" id="UP000661435">
    <property type="component" value="Unassembled WGS sequence"/>
</dbReference>
<evidence type="ECO:0000313" key="3">
    <source>
        <dbReference type="EMBL" id="MBC5734606.1"/>
    </source>
</evidence>
<proteinExistence type="inferred from homology"/>
<organism evidence="3 4">
    <name type="scientific">Lawsonibacter hominis</name>
    <dbReference type="NCBI Taxonomy" id="2763053"/>
    <lineage>
        <taxon>Bacteria</taxon>
        <taxon>Bacillati</taxon>
        <taxon>Bacillota</taxon>
        <taxon>Clostridia</taxon>
        <taxon>Eubacteriales</taxon>
        <taxon>Oscillospiraceae</taxon>
        <taxon>Lawsonibacter</taxon>
    </lineage>
</organism>
<accession>A0A8J6J876</accession>
<sequence>MEYLSLKKEGHIGIITLDRPPVNALNYQAYSEIFEVFELVAQDPEIWCVIFQAKNKLFCAGNDLNELDETAQSGAEDTHEIPYGDMVEKGLTSVIKCKVPVITCVHSTAVGAGFCIATYSDIVLAAPEAKFGITEVTVGIIGGGPEASHSLPPKVVRYMALTGNLLTAQQAKDYNMVMDIVPQDQLLETAMKLAKRIISLPPFTVKCMKESLNNIYPPAHIADLVAFDGDKTMQSLESEDYKEALRAFLEKRPPVYHGR</sequence>
<dbReference type="Gene3D" id="3.90.226.10">
    <property type="entry name" value="2-enoyl-CoA Hydratase, Chain A, domain 1"/>
    <property type="match status" value="1"/>
</dbReference>
<dbReference type="PANTHER" id="PTHR11941">
    <property type="entry name" value="ENOYL-COA HYDRATASE-RELATED"/>
    <property type="match status" value="1"/>
</dbReference>
<gene>
    <name evidence="3" type="ORF">H8S57_12855</name>
</gene>
<comment type="caution">
    <text evidence="3">The sequence shown here is derived from an EMBL/GenBank/DDBJ whole genome shotgun (WGS) entry which is preliminary data.</text>
</comment>
<dbReference type="RefSeq" id="WP_186908435.1">
    <property type="nucleotide sequence ID" value="NZ_JACOPP010000021.1"/>
</dbReference>
<dbReference type="PANTHER" id="PTHR11941:SF54">
    <property type="entry name" value="ENOYL-COA HYDRATASE, MITOCHONDRIAL"/>
    <property type="match status" value="1"/>
</dbReference>
<name>A0A8J6J876_9FIRM</name>
<dbReference type="GO" id="GO:0016829">
    <property type="term" value="F:lyase activity"/>
    <property type="evidence" value="ECO:0007669"/>
    <property type="project" value="UniProtKB-KW"/>
</dbReference>
<dbReference type="InterPro" id="IPR001753">
    <property type="entry name" value="Enoyl-CoA_hydra/iso"/>
</dbReference>
<dbReference type="CDD" id="cd06558">
    <property type="entry name" value="crotonase-like"/>
    <property type="match status" value="1"/>
</dbReference>
<dbReference type="SUPFAM" id="SSF52096">
    <property type="entry name" value="ClpP/crotonase"/>
    <property type="match status" value="1"/>
</dbReference>
<protein>
    <submittedName>
        <fullName evidence="3">Enoyl-CoA hydratase/isomerase family protein</fullName>
    </submittedName>
</protein>
<dbReference type="Pfam" id="PF00378">
    <property type="entry name" value="ECH_1"/>
    <property type="match status" value="1"/>
</dbReference>
<evidence type="ECO:0000256" key="1">
    <source>
        <dbReference type="ARBA" id="ARBA00005254"/>
    </source>
</evidence>
<keyword evidence="4" id="KW-1185">Reference proteome</keyword>
<evidence type="ECO:0000313" key="4">
    <source>
        <dbReference type="Proteomes" id="UP000661435"/>
    </source>
</evidence>
<comment type="similarity">
    <text evidence="1">Belongs to the enoyl-CoA hydratase/isomerase family.</text>
</comment>
<dbReference type="InterPro" id="IPR014748">
    <property type="entry name" value="Enoyl-CoA_hydra_C"/>
</dbReference>
<dbReference type="AlphaFoldDB" id="A0A8J6J876"/>
<evidence type="ECO:0000256" key="2">
    <source>
        <dbReference type="ARBA" id="ARBA00023239"/>
    </source>
</evidence>
<dbReference type="EMBL" id="JACOPP010000021">
    <property type="protein sequence ID" value="MBC5734606.1"/>
    <property type="molecule type" value="Genomic_DNA"/>
</dbReference>
<dbReference type="InterPro" id="IPR029045">
    <property type="entry name" value="ClpP/crotonase-like_dom_sf"/>
</dbReference>
<reference evidence="3" key="1">
    <citation type="submission" date="2020-08" db="EMBL/GenBank/DDBJ databases">
        <title>Genome public.</title>
        <authorList>
            <person name="Liu C."/>
            <person name="Sun Q."/>
        </authorList>
    </citation>
    <scope>NUCLEOTIDE SEQUENCE</scope>
    <source>
        <strain evidence="3">NSJ-51</strain>
    </source>
</reference>
<dbReference type="GO" id="GO:0006635">
    <property type="term" value="P:fatty acid beta-oxidation"/>
    <property type="evidence" value="ECO:0007669"/>
    <property type="project" value="TreeGrafter"/>
</dbReference>
<dbReference type="Gene3D" id="1.10.12.10">
    <property type="entry name" value="Lyase 2-enoyl-coa Hydratase, Chain A, domain 2"/>
    <property type="match status" value="1"/>
</dbReference>